<comment type="similarity">
    <text evidence="2">Belongs to the glycosyl hydrolase 35 family.</text>
</comment>
<protein>
    <recommendedName>
        <fullName evidence="3">beta-galactosidase</fullName>
        <ecNumber evidence="3">3.2.1.23</ecNumber>
    </recommendedName>
</protein>
<proteinExistence type="inferred from homology"/>
<evidence type="ECO:0000259" key="4">
    <source>
        <dbReference type="Pfam" id="PF01301"/>
    </source>
</evidence>
<dbReference type="InterPro" id="IPR017853">
    <property type="entry name" value="GH"/>
</dbReference>
<gene>
    <name evidence="5" type="ORF">Ahy_B10g102162</name>
</gene>
<dbReference type="STRING" id="3818.A0A444X1B9"/>
<dbReference type="InterPro" id="IPR001944">
    <property type="entry name" value="Glycoside_Hdrlase_35"/>
</dbReference>
<dbReference type="GO" id="GO:0004565">
    <property type="term" value="F:beta-galactosidase activity"/>
    <property type="evidence" value="ECO:0007669"/>
    <property type="project" value="UniProtKB-EC"/>
</dbReference>
<evidence type="ECO:0000256" key="1">
    <source>
        <dbReference type="ARBA" id="ARBA00001412"/>
    </source>
</evidence>
<comment type="catalytic activity">
    <reaction evidence="1">
        <text>Hydrolysis of terminal non-reducing beta-D-galactose residues in beta-D-galactosides.</text>
        <dbReference type="EC" id="3.2.1.23"/>
    </reaction>
</comment>
<keyword evidence="6" id="KW-1185">Reference proteome</keyword>
<dbReference type="EMBL" id="SDMP01000020">
    <property type="protein sequence ID" value="RYQ83478.1"/>
    <property type="molecule type" value="Genomic_DNA"/>
</dbReference>
<dbReference type="EC" id="3.2.1.23" evidence="3"/>
<evidence type="ECO:0000313" key="6">
    <source>
        <dbReference type="Proteomes" id="UP000289738"/>
    </source>
</evidence>
<dbReference type="InterPro" id="IPR031330">
    <property type="entry name" value="Gly_Hdrlase_35_cat"/>
</dbReference>
<name>A0A444X1B9_ARAHY</name>
<sequence>MSPPPLPLPPPPFMSLPLLPLLSPSLRFFHWFCFCSSCLKHSERGFGADAVALAEEIWKASEHEFLEASIEAAFKAIRSRGIDSHVIPSHCGENFFLIFSCLVRDLNFLTHFRSEFVQTISVFVREITKPAMYLFMEIQKIDNSYYPEVYMKKEGPATKPYIKWAASMATSLDTGVPCIMYMQADAPNPIVSLLWWNCTLETCERSCIYCGIELITQSFDVKQYHEGTNFSRTTGGLFVATSYDYDVPLDEYGIIRQPKWGHLKDLHKFIKLCEEALIATDPAVTSLHPNIEVVIYKIDNVSAVCINTIRHIYISNLTIETFFFLSNKASFRCLGSMQKIPIINRFQAWQMLK</sequence>
<evidence type="ECO:0000256" key="3">
    <source>
        <dbReference type="ARBA" id="ARBA00012756"/>
    </source>
</evidence>
<dbReference type="AlphaFoldDB" id="A0A444X1B9"/>
<comment type="caution">
    <text evidence="5">The sequence shown here is derived from an EMBL/GenBank/DDBJ whole genome shotgun (WGS) entry which is preliminary data.</text>
</comment>
<feature type="domain" description="Glycoside hydrolase 35 catalytic" evidence="4">
    <location>
        <begin position="219"/>
        <end position="268"/>
    </location>
</feature>
<dbReference type="Gene3D" id="3.20.20.80">
    <property type="entry name" value="Glycosidases"/>
    <property type="match status" value="1"/>
</dbReference>
<organism evidence="5 6">
    <name type="scientific">Arachis hypogaea</name>
    <name type="common">Peanut</name>
    <dbReference type="NCBI Taxonomy" id="3818"/>
    <lineage>
        <taxon>Eukaryota</taxon>
        <taxon>Viridiplantae</taxon>
        <taxon>Streptophyta</taxon>
        <taxon>Embryophyta</taxon>
        <taxon>Tracheophyta</taxon>
        <taxon>Spermatophyta</taxon>
        <taxon>Magnoliopsida</taxon>
        <taxon>eudicotyledons</taxon>
        <taxon>Gunneridae</taxon>
        <taxon>Pentapetalae</taxon>
        <taxon>rosids</taxon>
        <taxon>fabids</taxon>
        <taxon>Fabales</taxon>
        <taxon>Fabaceae</taxon>
        <taxon>Papilionoideae</taxon>
        <taxon>50 kb inversion clade</taxon>
        <taxon>dalbergioids sensu lato</taxon>
        <taxon>Dalbergieae</taxon>
        <taxon>Pterocarpus clade</taxon>
        <taxon>Arachis</taxon>
    </lineage>
</organism>
<dbReference type="SUPFAM" id="SSF51445">
    <property type="entry name" value="(Trans)glycosidases"/>
    <property type="match status" value="1"/>
</dbReference>
<dbReference type="GO" id="GO:0005975">
    <property type="term" value="P:carbohydrate metabolic process"/>
    <property type="evidence" value="ECO:0007669"/>
    <property type="project" value="InterPro"/>
</dbReference>
<dbReference type="PANTHER" id="PTHR23421">
    <property type="entry name" value="BETA-GALACTOSIDASE RELATED"/>
    <property type="match status" value="1"/>
</dbReference>
<dbReference type="Proteomes" id="UP000289738">
    <property type="component" value="Chromosome B10"/>
</dbReference>
<reference evidence="5 6" key="1">
    <citation type="submission" date="2019-01" db="EMBL/GenBank/DDBJ databases">
        <title>Sequencing of cultivated peanut Arachis hypogaea provides insights into genome evolution and oil improvement.</title>
        <authorList>
            <person name="Chen X."/>
        </authorList>
    </citation>
    <scope>NUCLEOTIDE SEQUENCE [LARGE SCALE GENOMIC DNA]</scope>
    <source>
        <strain evidence="6">cv. Fuhuasheng</strain>
        <tissue evidence="5">Leaves</tissue>
    </source>
</reference>
<evidence type="ECO:0000313" key="5">
    <source>
        <dbReference type="EMBL" id="RYQ83478.1"/>
    </source>
</evidence>
<dbReference type="PRINTS" id="PR00742">
    <property type="entry name" value="GLHYDRLASE35"/>
</dbReference>
<dbReference type="Pfam" id="PF01301">
    <property type="entry name" value="Glyco_hydro_35"/>
    <property type="match status" value="1"/>
</dbReference>
<evidence type="ECO:0000256" key="2">
    <source>
        <dbReference type="ARBA" id="ARBA00009809"/>
    </source>
</evidence>
<accession>A0A444X1B9</accession>